<organism evidence="1 2">
    <name type="scientific">Adhaeribacter swui</name>
    <dbReference type="NCBI Taxonomy" id="2086471"/>
    <lineage>
        <taxon>Bacteria</taxon>
        <taxon>Pseudomonadati</taxon>
        <taxon>Bacteroidota</taxon>
        <taxon>Cytophagia</taxon>
        <taxon>Cytophagales</taxon>
        <taxon>Hymenobacteraceae</taxon>
        <taxon>Adhaeribacter</taxon>
    </lineage>
</organism>
<accession>A0A7G7G505</accession>
<reference evidence="1 2" key="1">
    <citation type="journal article" date="2018" name="Int. J. Syst. Evol. Microbiol.">
        <title>Adhaeribacter swui sp. nov., isolated from wet mud.</title>
        <authorList>
            <person name="Kim D.U."/>
            <person name="Kim K.W."/>
            <person name="Kang M.S."/>
            <person name="Kim J.Y."/>
            <person name="Jang J.H."/>
            <person name="Kim M.K."/>
        </authorList>
    </citation>
    <scope>NUCLEOTIDE SEQUENCE [LARGE SCALE GENOMIC DNA]</scope>
    <source>
        <strain evidence="1 2">KCTC 52873</strain>
    </source>
</reference>
<protein>
    <submittedName>
        <fullName evidence="1">Uncharacterized protein</fullName>
    </submittedName>
</protein>
<dbReference type="Proteomes" id="UP000515237">
    <property type="component" value="Chromosome"/>
</dbReference>
<dbReference type="RefSeq" id="WP_185273019.1">
    <property type="nucleotide sequence ID" value="NZ_CP055156.1"/>
</dbReference>
<evidence type="ECO:0000313" key="1">
    <source>
        <dbReference type="EMBL" id="QNF32239.1"/>
    </source>
</evidence>
<sequence length="85" mass="10195">MVRSKQTIYEYLIEPSPLFLKQVVEIAETKEYILVQDTREIKKRAIPDQVIQNFESRLQYLCRYTCRCQEYDGVTYLLIPKTNDN</sequence>
<gene>
    <name evidence="1" type="ORF">HUW51_05650</name>
</gene>
<name>A0A7G7G505_9BACT</name>
<keyword evidence="2" id="KW-1185">Reference proteome</keyword>
<evidence type="ECO:0000313" key="2">
    <source>
        <dbReference type="Proteomes" id="UP000515237"/>
    </source>
</evidence>
<dbReference type="AlphaFoldDB" id="A0A7G7G505"/>
<dbReference type="KEGG" id="aswu:HUW51_05650"/>
<dbReference type="EMBL" id="CP055156">
    <property type="protein sequence ID" value="QNF32239.1"/>
    <property type="molecule type" value="Genomic_DNA"/>
</dbReference>
<proteinExistence type="predicted"/>